<organism evidence="4 5">
    <name type="scientific">Eragrostis curvula</name>
    <name type="common">weeping love grass</name>
    <dbReference type="NCBI Taxonomy" id="38414"/>
    <lineage>
        <taxon>Eukaryota</taxon>
        <taxon>Viridiplantae</taxon>
        <taxon>Streptophyta</taxon>
        <taxon>Embryophyta</taxon>
        <taxon>Tracheophyta</taxon>
        <taxon>Spermatophyta</taxon>
        <taxon>Magnoliopsida</taxon>
        <taxon>Liliopsida</taxon>
        <taxon>Poales</taxon>
        <taxon>Poaceae</taxon>
        <taxon>PACMAD clade</taxon>
        <taxon>Chloridoideae</taxon>
        <taxon>Eragrostideae</taxon>
        <taxon>Eragrostidinae</taxon>
        <taxon>Eragrostis</taxon>
    </lineage>
</organism>
<evidence type="ECO:0000259" key="3">
    <source>
        <dbReference type="SMART" id="SM01010"/>
    </source>
</evidence>
<comment type="similarity">
    <text evidence="1">Belongs to the 5'-AMP-activated protein kinase beta subunit family.</text>
</comment>
<comment type="caution">
    <text evidence="4">The sequence shown here is derived from an EMBL/GenBank/DDBJ whole genome shotgun (WGS) entry which is preliminary data.</text>
</comment>
<dbReference type="CDD" id="cd02859">
    <property type="entry name" value="E_set_AMPKbeta_like_N"/>
    <property type="match status" value="1"/>
</dbReference>
<feature type="region of interest" description="Disordered" evidence="2">
    <location>
        <begin position="1"/>
        <end position="75"/>
    </location>
</feature>
<feature type="non-terminal residue" evidence="4">
    <location>
        <position position="1"/>
    </location>
</feature>
<name>A0A5J9WIY9_9POAL</name>
<dbReference type="Gene3D" id="6.20.250.60">
    <property type="match status" value="1"/>
</dbReference>
<evidence type="ECO:0000256" key="1">
    <source>
        <dbReference type="ARBA" id="ARBA00010926"/>
    </source>
</evidence>
<dbReference type="GO" id="GO:0009507">
    <property type="term" value="C:chloroplast"/>
    <property type="evidence" value="ECO:0007669"/>
    <property type="project" value="UniProtKB-ARBA"/>
</dbReference>
<evidence type="ECO:0000313" key="5">
    <source>
        <dbReference type="Proteomes" id="UP000324897"/>
    </source>
</evidence>
<evidence type="ECO:0000256" key="2">
    <source>
        <dbReference type="SAM" id="MobiDB-lite"/>
    </source>
</evidence>
<proteinExistence type="inferred from homology"/>
<protein>
    <recommendedName>
        <fullName evidence="3">Association with the SNF1 complex (ASC) domain-containing protein</fullName>
    </recommendedName>
</protein>
<dbReference type="InterPro" id="IPR032640">
    <property type="entry name" value="AMPK1_CBM"/>
</dbReference>
<dbReference type="SMART" id="SM01010">
    <property type="entry name" value="AMPKBI"/>
    <property type="match status" value="1"/>
</dbReference>
<dbReference type="InterPro" id="IPR013783">
    <property type="entry name" value="Ig-like_fold"/>
</dbReference>
<feature type="region of interest" description="Disordered" evidence="2">
    <location>
        <begin position="264"/>
        <end position="289"/>
    </location>
</feature>
<dbReference type="InterPro" id="IPR043554">
    <property type="entry name" value="KINB"/>
</dbReference>
<evidence type="ECO:0000313" key="4">
    <source>
        <dbReference type="EMBL" id="TVU47264.1"/>
    </source>
</evidence>
<feature type="compositionally biased region" description="Basic and acidic residues" evidence="2">
    <location>
        <begin position="1"/>
        <end position="10"/>
    </location>
</feature>
<dbReference type="Gene3D" id="2.60.40.10">
    <property type="entry name" value="Immunoglobulins"/>
    <property type="match status" value="1"/>
</dbReference>
<keyword evidence="5" id="KW-1185">Reference proteome</keyword>
<dbReference type="Pfam" id="PF04739">
    <property type="entry name" value="AMPKBI"/>
    <property type="match status" value="1"/>
</dbReference>
<dbReference type="SUPFAM" id="SSF81296">
    <property type="entry name" value="E set domains"/>
    <property type="match status" value="1"/>
</dbReference>
<dbReference type="InterPro" id="IPR006828">
    <property type="entry name" value="ASC_dom"/>
</dbReference>
<dbReference type="OrthoDB" id="531008at2759"/>
<dbReference type="InterPro" id="IPR014756">
    <property type="entry name" value="Ig_E-set"/>
</dbReference>
<dbReference type="Gramene" id="TVU47264">
    <property type="protein sequence ID" value="TVU47264"/>
    <property type="gene ID" value="EJB05_06857"/>
</dbReference>
<dbReference type="AlphaFoldDB" id="A0A5J9WIY9"/>
<dbReference type="InterPro" id="IPR037256">
    <property type="entry name" value="ASC_dom_sf"/>
</dbReference>
<dbReference type="SUPFAM" id="SSF160219">
    <property type="entry name" value="AMPKBI-like"/>
    <property type="match status" value="1"/>
</dbReference>
<reference evidence="4 5" key="1">
    <citation type="journal article" date="2019" name="Sci. Rep.">
        <title>A high-quality genome of Eragrostis curvula grass provides insights into Poaceae evolution and supports new strategies to enhance forage quality.</title>
        <authorList>
            <person name="Carballo J."/>
            <person name="Santos B.A.C.M."/>
            <person name="Zappacosta D."/>
            <person name="Garbus I."/>
            <person name="Selva J.P."/>
            <person name="Gallo C.A."/>
            <person name="Diaz A."/>
            <person name="Albertini E."/>
            <person name="Caccamo M."/>
            <person name="Echenique V."/>
        </authorList>
    </citation>
    <scope>NUCLEOTIDE SEQUENCE [LARGE SCALE GENOMIC DNA]</scope>
    <source>
        <strain evidence="5">cv. Victoria</strain>
        <tissue evidence="4">Leaf</tissue>
    </source>
</reference>
<dbReference type="PANTHER" id="PTHR46316">
    <property type="entry name" value="SNF1-RELATED PROTEIN KINASE REGULATORY SUBUNIT BETA-1"/>
    <property type="match status" value="1"/>
</dbReference>
<dbReference type="EMBL" id="RWGY01000004">
    <property type="protein sequence ID" value="TVU47264.1"/>
    <property type="molecule type" value="Genomic_DNA"/>
</dbReference>
<feature type="domain" description="Association with the SNF1 complex (ASC)" evidence="3">
    <location>
        <begin position="269"/>
        <end position="355"/>
    </location>
</feature>
<sequence length="357" mass="38452">MGNASGREEDVAAVYGDGADVEDGGGDSSVRSSELGFPPYGGGGANNVRRASSVGVVGGGGGGAGSPPGSPGHSLSPRMFVPQVRSRDPAPPASMVNLMTEPVLITDLQLYSNDENMVKTPMTPTVLSAGFTPELINTTPVPPLQRAADVTPVFNQILMNEQEEEYDGPPQKEIPALIVWTLGGKSVYVEGSWDNWKSRKAMQKSGKDHSLLLVLPSGVYRYRFVVDGERRCLPDLPCETDSMGNAVNLLDVNDFVPESVESVAEFEPPPSPDSSYSFQAPEDKDFAKEPPALPSQLHLGVLNSQNSEESCARPQHIVLNHLFIEKGWGNHPLVALGLTHRFESKYVTVVLYKPIER</sequence>
<gene>
    <name evidence="4" type="ORF">EJB05_06857</name>
</gene>
<dbReference type="Proteomes" id="UP000324897">
    <property type="component" value="Chromosome 5"/>
</dbReference>
<accession>A0A5J9WIY9</accession>
<feature type="compositionally biased region" description="Gly residues" evidence="2">
    <location>
        <begin position="56"/>
        <end position="66"/>
    </location>
</feature>
<dbReference type="PANTHER" id="PTHR46316:SF4">
    <property type="entry name" value="BETA SUBUNIT 1 OF SNRK1"/>
    <property type="match status" value="1"/>
</dbReference>
<dbReference type="Pfam" id="PF16561">
    <property type="entry name" value="AMPK1_CBM"/>
    <property type="match status" value="1"/>
</dbReference>